<dbReference type="PANTHER" id="PTHR30055:SF234">
    <property type="entry name" value="HTH-TYPE TRANSCRIPTIONAL REGULATOR BETI"/>
    <property type="match status" value="1"/>
</dbReference>
<keyword evidence="1" id="KW-0805">Transcription regulation</keyword>
<dbReference type="PANTHER" id="PTHR30055">
    <property type="entry name" value="HTH-TYPE TRANSCRIPTIONAL REGULATOR RUTR"/>
    <property type="match status" value="1"/>
</dbReference>
<dbReference type="EMBL" id="JBHSPA010000065">
    <property type="protein sequence ID" value="MFC5831522.1"/>
    <property type="molecule type" value="Genomic_DNA"/>
</dbReference>
<name>A0ABW1D2C7_9ACTN</name>
<dbReference type="Gene3D" id="1.10.357.10">
    <property type="entry name" value="Tetracycline Repressor, domain 2"/>
    <property type="match status" value="1"/>
</dbReference>
<dbReference type="Proteomes" id="UP001596058">
    <property type="component" value="Unassembled WGS sequence"/>
</dbReference>
<evidence type="ECO:0000313" key="6">
    <source>
        <dbReference type="Proteomes" id="UP001596058"/>
    </source>
</evidence>
<keyword evidence="6" id="KW-1185">Reference proteome</keyword>
<accession>A0ABW1D2C7</accession>
<evidence type="ECO:0000259" key="4">
    <source>
        <dbReference type="Pfam" id="PF00440"/>
    </source>
</evidence>
<dbReference type="SUPFAM" id="SSF46689">
    <property type="entry name" value="Homeodomain-like"/>
    <property type="match status" value="1"/>
</dbReference>
<organism evidence="5 6">
    <name type="scientific">Nonomuraea insulae</name>
    <dbReference type="NCBI Taxonomy" id="1616787"/>
    <lineage>
        <taxon>Bacteria</taxon>
        <taxon>Bacillati</taxon>
        <taxon>Actinomycetota</taxon>
        <taxon>Actinomycetes</taxon>
        <taxon>Streptosporangiales</taxon>
        <taxon>Streptosporangiaceae</taxon>
        <taxon>Nonomuraea</taxon>
    </lineage>
</organism>
<reference evidence="6" key="1">
    <citation type="journal article" date="2019" name="Int. J. Syst. Evol. Microbiol.">
        <title>The Global Catalogue of Microorganisms (GCM) 10K type strain sequencing project: providing services to taxonomists for standard genome sequencing and annotation.</title>
        <authorList>
            <consortium name="The Broad Institute Genomics Platform"/>
            <consortium name="The Broad Institute Genome Sequencing Center for Infectious Disease"/>
            <person name="Wu L."/>
            <person name="Ma J."/>
        </authorList>
    </citation>
    <scope>NUCLEOTIDE SEQUENCE [LARGE SCALE GENOMIC DNA]</scope>
    <source>
        <strain evidence="6">CCUG 53903</strain>
    </source>
</reference>
<protein>
    <submittedName>
        <fullName evidence="5">TetR/AcrR family transcriptional regulator</fullName>
    </submittedName>
</protein>
<evidence type="ECO:0000256" key="2">
    <source>
        <dbReference type="ARBA" id="ARBA00023125"/>
    </source>
</evidence>
<dbReference type="InterPro" id="IPR050109">
    <property type="entry name" value="HTH-type_TetR-like_transc_reg"/>
</dbReference>
<keyword evidence="3" id="KW-0804">Transcription</keyword>
<evidence type="ECO:0000313" key="5">
    <source>
        <dbReference type="EMBL" id="MFC5831522.1"/>
    </source>
</evidence>
<dbReference type="InterPro" id="IPR001647">
    <property type="entry name" value="HTH_TetR"/>
</dbReference>
<sequence>MVNVAGRSPRGSSRAHETREAIVDAAERLFAEHGVGDVSNRQIGQAAGQANNFAVGYHFGAKADLVRAIVRRYTTETEGRRLRMLDEMTDSGDLRAWVSCLVRPATGHLDALGVPSWRARCLAQFNTVPALRQIIVDESVATPSMRRTLDGMFRLLPGLPPEVHAGRGDMSRLLVVHTLAERERALHEGGPTPRTTWEATALGLIDALAGLWLAPVTTSTVTTRTDPPACVD</sequence>
<proteinExistence type="predicted"/>
<dbReference type="InterPro" id="IPR009057">
    <property type="entry name" value="Homeodomain-like_sf"/>
</dbReference>
<gene>
    <name evidence="5" type="ORF">ACFPZ3_47405</name>
</gene>
<evidence type="ECO:0000256" key="3">
    <source>
        <dbReference type="ARBA" id="ARBA00023163"/>
    </source>
</evidence>
<feature type="domain" description="HTH tetR-type" evidence="4">
    <location>
        <begin position="22"/>
        <end position="69"/>
    </location>
</feature>
<evidence type="ECO:0000256" key="1">
    <source>
        <dbReference type="ARBA" id="ARBA00023015"/>
    </source>
</evidence>
<comment type="caution">
    <text evidence="5">The sequence shown here is derived from an EMBL/GenBank/DDBJ whole genome shotgun (WGS) entry which is preliminary data.</text>
</comment>
<keyword evidence="2" id="KW-0238">DNA-binding</keyword>
<dbReference type="Pfam" id="PF00440">
    <property type="entry name" value="TetR_N"/>
    <property type="match status" value="1"/>
</dbReference>